<dbReference type="InterPro" id="IPR001349">
    <property type="entry name" value="Cyt_c_oxidase_su6a"/>
</dbReference>
<dbReference type="InParanoid" id="A0A6I9QPI9"/>
<dbReference type="PANTHER" id="PTHR11504">
    <property type="entry name" value="CYTOCHROME C OXIDASE POLYPEPTIDE VIA"/>
    <property type="match status" value="1"/>
</dbReference>
<dbReference type="OrthoDB" id="5947505at2759"/>
<reference evidence="2" key="1">
    <citation type="submission" date="2025-08" db="UniProtKB">
        <authorList>
            <consortium name="RefSeq"/>
        </authorList>
    </citation>
    <scope>IDENTIFICATION</scope>
</reference>
<dbReference type="KEGG" id="egu:105038934"/>
<dbReference type="RefSeq" id="XP_010913207.1">
    <property type="nucleotide sequence ID" value="XM_010914905.2"/>
</dbReference>
<dbReference type="Proteomes" id="UP000504607">
    <property type="component" value="Chromosome 1"/>
</dbReference>
<name>A0A6I9QPI9_ELAGV</name>
<accession>A0A6I9QPI9</accession>
<dbReference type="GO" id="GO:0006123">
    <property type="term" value="P:mitochondrial electron transport, cytochrome c to oxygen"/>
    <property type="evidence" value="ECO:0007669"/>
    <property type="project" value="TreeGrafter"/>
</dbReference>
<proteinExistence type="predicted"/>
<sequence length="146" mass="16364">MSRSGLRATAVFRRGAKSGSHPVIPNKQSFSASAHHGDAYEIVKWEKITYAGIVTCTILSIYNLSKGWRDWGSERQPPPPFVEVRRAAPVPLFPTSRASPLRYQCRDRGSERRLSFTEVRRAVPILLFPTSKASPPPLTMAMPMRL</sequence>
<keyword evidence="1" id="KW-1185">Reference proteome</keyword>
<protein>
    <submittedName>
        <fullName evidence="2">Cytochrome c oxidase subunit 6a, mitochondrial-like</fullName>
    </submittedName>
</protein>
<dbReference type="AlphaFoldDB" id="A0A6I9QPI9"/>
<gene>
    <name evidence="2" type="primary">LOC105038934</name>
</gene>
<dbReference type="PANTHER" id="PTHR11504:SF0">
    <property type="entry name" value="CYTOCHROME C OXIDASE SUBUNIT"/>
    <property type="match status" value="1"/>
</dbReference>
<dbReference type="GO" id="GO:0005743">
    <property type="term" value="C:mitochondrial inner membrane"/>
    <property type="evidence" value="ECO:0007669"/>
    <property type="project" value="InterPro"/>
</dbReference>
<dbReference type="GO" id="GO:0030234">
    <property type="term" value="F:enzyme regulator activity"/>
    <property type="evidence" value="ECO:0007669"/>
    <property type="project" value="TreeGrafter"/>
</dbReference>
<dbReference type="GeneID" id="105038934"/>
<evidence type="ECO:0000313" key="2">
    <source>
        <dbReference type="RefSeq" id="XP_010913207.1"/>
    </source>
</evidence>
<organism evidence="1 2">
    <name type="scientific">Elaeis guineensis var. tenera</name>
    <name type="common">Oil palm</name>
    <dbReference type="NCBI Taxonomy" id="51953"/>
    <lineage>
        <taxon>Eukaryota</taxon>
        <taxon>Viridiplantae</taxon>
        <taxon>Streptophyta</taxon>
        <taxon>Embryophyta</taxon>
        <taxon>Tracheophyta</taxon>
        <taxon>Spermatophyta</taxon>
        <taxon>Magnoliopsida</taxon>
        <taxon>Liliopsida</taxon>
        <taxon>Arecaceae</taxon>
        <taxon>Arecoideae</taxon>
        <taxon>Cocoseae</taxon>
        <taxon>Elaeidinae</taxon>
        <taxon>Elaeis</taxon>
    </lineage>
</organism>
<evidence type="ECO:0000313" key="1">
    <source>
        <dbReference type="Proteomes" id="UP000504607"/>
    </source>
</evidence>